<feature type="transmembrane region" description="Helical" evidence="22">
    <location>
        <begin position="100"/>
        <end position="123"/>
    </location>
</feature>
<evidence type="ECO:0000256" key="4">
    <source>
        <dbReference type="ARBA" id="ARBA00012949"/>
    </source>
</evidence>
<dbReference type="InterPro" id="IPR036927">
    <property type="entry name" value="Cyt_c_oxase-like_su1_sf"/>
</dbReference>
<evidence type="ECO:0000256" key="22">
    <source>
        <dbReference type="SAM" id="Phobius"/>
    </source>
</evidence>
<evidence type="ECO:0000256" key="3">
    <source>
        <dbReference type="ARBA" id="ARBA00009578"/>
    </source>
</evidence>
<evidence type="ECO:0000256" key="19">
    <source>
        <dbReference type="ARBA" id="ARBA00032715"/>
    </source>
</evidence>
<reference evidence="24 25" key="1">
    <citation type="journal article" date="2014" name="BMC Genomics">
        <title>Comparison of environmental and isolate Sulfobacillus genomes reveals diverse carbon, sulfur, nitrogen, and hydrogen metabolisms.</title>
        <authorList>
            <person name="Justice N.B."/>
            <person name="Norman A."/>
            <person name="Brown C.T."/>
            <person name="Singh A."/>
            <person name="Thomas B.C."/>
            <person name="Banfield J.F."/>
        </authorList>
    </citation>
    <scope>NUCLEOTIDE SEQUENCE [LARGE SCALE GENOMIC DNA]</scope>
    <source>
        <strain evidence="24">AMDSBA5</strain>
    </source>
</reference>
<comment type="catalytic activity">
    <reaction evidence="20">
        <text>4 Fe(II)-[cytochrome c] + O2 + 8 H(+)(in) = 4 Fe(III)-[cytochrome c] + 2 H2O + 4 H(+)(out)</text>
        <dbReference type="Rhea" id="RHEA:11436"/>
        <dbReference type="Rhea" id="RHEA-COMP:10350"/>
        <dbReference type="Rhea" id="RHEA-COMP:14399"/>
        <dbReference type="ChEBI" id="CHEBI:15377"/>
        <dbReference type="ChEBI" id="CHEBI:15378"/>
        <dbReference type="ChEBI" id="CHEBI:15379"/>
        <dbReference type="ChEBI" id="CHEBI:29033"/>
        <dbReference type="ChEBI" id="CHEBI:29034"/>
        <dbReference type="EC" id="7.1.1.9"/>
    </reaction>
</comment>
<keyword evidence="12" id="KW-1278">Translocase</keyword>
<evidence type="ECO:0000256" key="18">
    <source>
        <dbReference type="ARBA" id="ARBA00031397"/>
    </source>
</evidence>
<dbReference type="InterPro" id="IPR023616">
    <property type="entry name" value="Cyt_c_oxase-like_su1_dom"/>
</dbReference>
<evidence type="ECO:0000259" key="23">
    <source>
        <dbReference type="PROSITE" id="PS50855"/>
    </source>
</evidence>
<comment type="subcellular location">
    <subcellularLocation>
        <location evidence="1">Cell membrane</location>
        <topology evidence="1">Multi-pass membrane protein</topology>
    </subcellularLocation>
</comment>
<dbReference type="GO" id="GO:0015990">
    <property type="term" value="P:electron transport coupled proton transport"/>
    <property type="evidence" value="ECO:0007669"/>
    <property type="project" value="TreeGrafter"/>
</dbReference>
<keyword evidence="6 21" id="KW-0813">Transport</keyword>
<dbReference type="EMBL" id="PXYX01000025">
    <property type="protein sequence ID" value="PSR25814.1"/>
    <property type="molecule type" value="Genomic_DNA"/>
</dbReference>
<keyword evidence="11" id="KW-0479">Metal-binding</keyword>
<feature type="transmembrane region" description="Helical" evidence="22">
    <location>
        <begin position="58"/>
        <end position="80"/>
    </location>
</feature>
<protein>
    <recommendedName>
        <fullName evidence="5">Cytochrome c oxidase subunit 1</fullName>
        <ecNumber evidence="4">7.1.1.9</ecNumber>
    </recommendedName>
    <alternativeName>
        <fullName evidence="18">Cytochrome aa3 subunit 1</fullName>
    </alternativeName>
    <alternativeName>
        <fullName evidence="19">Cytochrome c oxidase polypeptide I</fullName>
    </alternativeName>
</protein>
<evidence type="ECO:0000256" key="9">
    <source>
        <dbReference type="ARBA" id="ARBA00022660"/>
    </source>
</evidence>
<feature type="transmembrane region" description="Helical" evidence="22">
    <location>
        <begin position="144"/>
        <end position="167"/>
    </location>
</feature>
<gene>
    <name evidence="24" type="ORF">C7B47_11410</name>
</gene>
<evidence type="ECO:0000256" key="17">
    <source>
        <dbReference type="ARBA" id="ARBA00023136"/>
    </source>
</evidence>
<feature type="transmembrane region" description="Helical" evidence="22">
    <location>
        <begin position="414"/>
        <end position="438"/>
    </location>
</feature>
<keyword evidence="17 22" id="KW-0472">Membrane</keyword>
<dbReference type="SUPFAM" id="SSF81442">
    <property type="entry name" value="Cytochrome c oxidase subunit I-like"/>
    <property type="match status" value="1"/>
</dbReference>
<keyword evidence="9 21" id="KW-0679">Respiratory chain</keyword>
<evidence type="ECO:0000256" key="15">
    <source>
        <dbReference type="ARBA" id="ARBA00023004"/>
    </source>
</evidence>
<feature type="transmembrane region" description="Helical" evidence="22">
    <location>
        <begin position="614"/>
        <end position="632"/>
    </location>
</feature>
<feature type="transmembrane region" description="Helical" evidence="22">
    <location>
        <begin position="20"/>
        <end position="37"/>
    </location>
</feature>
<keyword evidence="10 21" id="KW-0812">Transmembrane</keyword>
<keyword evidence="8 21" id="KW-0349">Heme</keyword>
<dbReference type="InterPro" id="IPR023615">
    <property type="entry name" value="Cyt_c_Oxase_su1_BS"/>
</dbReference>
<dbReference type="FunFam" id="1.20.210.10:FF:000006">
    <property type="entry name" value="Cytochrome c oxidase subunit 1"/>
    <property type="match status" value="1"/>
</dbReference>
<accession>A0A2T2WUA2</accession>
<evidence type="ECO:0000313" key="25">
    <source>
        <dbReference type="Proteomes" id="UP000242705"/>
    </source>
</evidence>
<dbReference type="AlphaFoldDB" id="A0A2T2WUA2"/>
<evidence type="ECO:0000256" key="1">
    <source>
        <dbReference type="ARBA" id="ARBA00004651"/>
    </source>
</evidence>
<evidence type="ECO:0000256" key="16">
    <source>
        <dbReference type="ARBA" id="ARBA00023008"/>
    </source>
</evidence>
<keyword evidence="16" id="KW-0186">Copper</keyword>
<evidence type="ECO:0000256" key="20">
    <source>
        <dbReference type="ARBA" id="ARBA00047816"/>
    </source>
</evidence>
<feature type="transmembrane region" description="Helical" evidence="22">
    <location>
        <begin position="453"/>
        <end position="475"/>
    </location>
</feature>
<keyword evidence="14 22" id="KW-1133">Transmembrane helix</keyword>
<feature type="transmembrane region" description="Helical" evidence="22">
    <location>
        <begin position="495"/>
        <end position="516"/>
    </location>
</feature>
<dbReference type="Gene3D" id="1.10.287.70">
    <property type="match status" value="1"/>
</dbReference>
<sequence length="655" mass="73807">MSSLLAQLFPPATTRGMELSADVLIVLTSAAIIYVLTRYHKWGHLWREWLTTVDHKKIGIMYLIAAITMLFRGGVDALLMRGQLAVPNNHFLGPLHYDEIFTTHGTIMIFFMSMPFIFAMFNLAIPLMIGARDVAFPRLNAISFWLFAFAAFMFNISFVVGGSPNAGWTSYPPLTELAFNPGVGQNYYLLAIQISGIGSIATGVNFLVTILKMRAPGMTLMRMPMFVWTSLVTSALILFAFPPLTVALAMTMLDRLFGTDFFTITHGGMPMMYVNLFWLFGHPEVYILILPSFGIFSEVVATFSRKRLFGYSTMVWSVITITLLSYGTWVHHFFTMGAGPGVNVFFGISTMLIAIPTGIKIFNWIFTMWGGRVRTPVAMLWALAFIPTFVVGGATGVMLGAVVGDYQFHNSYFLIAHFHNVLIGGTVFGLLAGMYYWWPKTFGFKLDERQGRWFFWLFFIGFWITFMPQYALGFMGMTRRMYTYTTGYGWSLPNLVSTIGAFMMGAGFVVFVYSIVYSYKHGERDLTGDPWDGRTLEWSLPSPPPSYNFARIPVVSDRDAWWEMKQHNQTNVVQLNPNDIQPIEMPKSSSIPFLMGLAFFVGGIGMVFEWWWVAILGGLGVVALLIIGSFDYNDHEEIHAETIRHTEASLGRLQG</sequence>
<feature type="transmembrane region" description="Helical" evidence="22">
    <location>
        <begin position="225"/>
        <end position="253"/>
    </location>
</feature>
<dbReference type="GO" id="GO:0020037">
    <property type="term" value="F:heme binding"/>
    <property type="evidence" value="ECO:0007669"/>
    <property type="project" value="InterPro"/>
</dbReference>
<evidence type="ECO:0000256" key="7">
    <source>
        <dbReference type="ARBA" id="ARBA00022475"/>
    </source>
</evidence>
<dbReference type="PANTHER" id="PTHR10422">
    <property type="entry name" value="CYTOCHROME C OXIDASE SUBUNIT 1"/>
    <property type="match status" value="1"/>
</dbReference>
<feature type="transmembrane region" description="Helical" evidence="22">
    <location>
        <begin position="187"/>
        <end position="213"/>
    </location>
</feature>
<feature type="transmembrane region" description="Helical" evidence="22">
    <location>
        <begin position="591"/>
        <end position="608"/>
    </location>
</feature>
<evidence type="ECO:0000313" key="24">
    <source>
        <dbReference type="EMBL" id="PSR25814.1"/>
    </source>
</evidence>
<dbReference type="GO" id="GO:0004129">
    <property type="term" value="F:cytochrome-c oxidase activity"/>
    <property type="evidence" value="ECO:0007669"/>
    <property type="project" value="UniProtKB-EC"/>
</dbReference>
<evidence type="ECO:0000256" key="8">
    <source>
        <dbReference type="ARBA" id="ARBA00022617"/>
    </source>
</evidence>
<evidence type="ECO:0000256" key="6">
    <source>
        <dbReference type="ARBA" id="ARBA00022448"/>
    </source>
</evidence>
<evidence type="ECO:0000256" key="2">
    <source>
        <dbReference type="ARBA" id="ARBA00004673"/>
    </source>
</evidence>
<dbReference type="GO" id="GO:0009060">
    <property type="term" value="P:aerobic respiration"/>
    <property type="evidence" value="ECO:0007669"/>
    <property type="project" value="InterPro"/>
</dbReference>
<dbReference type="Pfam" id="PF00115">
    <property type="entry name" value="COX1"/>
    <property type="match status" value="1"/>
</dbReference>
<keyword evidence="15" id="KW-0408">Iron</keyword>
<keyword evidence="7" id="KW-1003">Cell membrane</keyword>
<comment type="similarity">
    <text evidence="3 21">Belongs to the heme-copper respiratory oxidase family.</text>
</comment>
<dbReference type="InterPro" id="IPR000883">
    <property type="entry name" value="Cyt_C_Oxase_1"/>
</dbReference>
<evidence type="ECO:0000256" key="10">
    <source>
        <dbReference type="ARBA" id="ARBA00022692"/>
    </source>
</evidence>
<comment type="caution">
    <text evidence="24">The sequence shown here is derived from an EMBL/GenBank/DDBJ whole genome shotgun (WGS) entry which is preliminary data.</text>
</comment>
<proteinExistence type="inferred from homology"/>
<feature type="domain" description="Cytochrome oxidase subunit I profile" evidence="23">
    <location>
        <begin position="40"/>
        <end position="556"/>
    </location>
</feature>
<dbReference type="GO" id="GO:0046872">
    <property type="term" value="F:metal ion binding"/>
    <property type="evidence" value="ECO:0007669"/>
    <property type="project" value="UniProtKB-KW"/>
</dbReference>
<dbReference type="EC" id="7.1.1.9" evidence="4"/>
<evidence type="ECO:0000256" key="5">
    <source>
        <dbReference type="ARBA" id="ARBA00015947"/>
    </source>
</evidence>
<dbReference type="GO" id="GO:0005886">
    <property type="term" value="C:plasma membrane"/>
    <property type="evidence" value="ECO:0007669"/>
    <property type="project" value="UniProtKB-SubCell"/>
</dbReference>
<dbReference type="PROSITE" id="PS50855">
    <property type="entry name" value="COX1"/>
    <property type="match status" value="1"/>
</dbReference>
<dbReference type="PRINTS" id="PR01165">
    <property type="entry name" value="CYCOXIDASEI"/>
</dbReference>
<comment type="pathway">
    <text evidence="2">Energy metabolism; oxidative phosphorylation.</text>
</comment>
<evidence type="ECO:0000256" key="12">
    <source>
        <dbReference type="ARBA" id="ARBA00022967"/>
    </source>
</evidence>
<dbReference type="CDD" id="cd01662">
    <property type="entry name" value="Ubiquinol_Oxidase_I"/>
    <property type="match status" value="1"/>
</dbReference>
<evidence type="ECO:0000256" key="21">
    <source>
        <dbReference type="RuleBase" id="RU000370"/>
    </source>
</evidence>
<feature type="transmembrane region" description="Helical" evidence="22">
    <location>
        <begin position="308"/>
        <end position="329"/>
    </location>
</feature>
<dbReference type="PANTHER" id="PTHR10422:SF35">
    <property type="entry name" value="CYTOCHROME BO(3) UBIQUINOL OXIDASE SUBUNIT 1"/>
    <property type="match status" value="1"/>
</dbReference>
<feature type="transmembrane region" description="Helical" evidence="22">
    <location>
        <begin position="273"/>
        <end position="296"/>
    </location>
</feature>
<name>A0A2T2WUA2_SULTH</name>
<evidence type="ECO:0000256" key="11">
    <source>
        <dbReference type="ARBA" id="ARBA00022723"/>
    </source>
</evidence>
<keyword evidence="13 21" id="KW-0249">Electron transport</keyword>
<evidence type="ECO:0000256" key="13">
    <source>
        <dbReference type="ARBA" id="ARBA00022982"/>
    </source>
</evidence>
<dbReference type="Gene3D" id="1.20.210.10">
    <property type="entry name" value="Cytochrome c oxidase-like, subunit I domain"/>
    <property type="match status" value="1"/>
</dbReference>
<dbReference type="Proteomes" id="UP000242705">
    <property type="component" value="Unassembled WGS sequence"/>
</dbReference>
<dbReference type="PROSITE" id="PS00077">
    <property type="entry name" value="COX1_CUB"/>
    <property type="match status" value="1"/>
</dbReference>
<feature type="transmembrane region" description="Helical" evidence="22">
    <location>
        <begin position="341"/>
        <end position="366"/>
    </location>
</feature>
<dbReference type="GO" id="GO:0022904">
    <property type="term" value="P:respiratory electron transport chain"/>
    <property type="evidence" value="ECO:0007669"/>
    <property type="project" value="TreeGrafter"/>
</dbReference>
<evidence type="ECO:0000256" key="14">
    <source>
        <dbReference type="ARBA" id="ARBA00022989"/>
    </source>
</evidence>
<organism evidence="24 25">
    <name type="scientific">Sulfobacillus thermosulfidooxidans</name>
    <dbReference type="NCBI Taxonomy" id="28034"/>
    <lineage>
        <taxon>Bacteria</taxon>
        <taxon>Bacillati</taxon>
        <taxon>Bacillota</taxon>
        <taxon>Clostridia</taxon>
        <taxon>Eubacteriales</taxon>
        <taxon>Clostridiales Family XVII. Incertae Sedis</taxon>
        <taxon>Sulfobacillus</taxon>
    </lineage>
</organism>
<feature type="transmembrane region" description="Helical" evidence="22">
    <location>
        <begin position="378"/>
        <end position="402"/>
    </location>
</feature>